<organism evidence="2">
    <name type="scientific">marine sediment metagenome</name>
    <dbReference type="NCBI Taxonomy" id="412755"/>
    <lineage>
        <taxon>unclassified sequences</taxon>
        <taxon>metagenomes</taxon>
        <taxon>ecological metagenomes</taxon>
    </lineage>
</organism>
<accession>A0A0F9EVJ5</accession>
<dbReference type="Gene3D" id="1.10.287.70">
    <property type="match status" value="1"/>
</dbReference>
<protein>
    <recommendedName>
        <fullName evidence="3">Cytochrome aa3 subunit 4</fullName>
    </recommendedName>
</protein>
<keyword evidence="1" id="KW-0812">Transmembrane</keyword>
<sequence>KPGKQQIEIKIDYESLARLSLTVADVARNVRIAYDGEVVTSLRDGDEDVDFRVQLAAVAREDISYLLNLSIPNRQGRLIKLREVARLETGPGPTAYRHFDGERVISIVGDIDQDITTPLEVIGAVFEHFNVEEDWPGVQLLVGGGAQEAEEEEQAEGGGHGIHMPSPSFFPLIAAIALPIIATGLIYDAAIVAVGVAVLVVGIYGWALEPASE</sequence>
<reference evidence="2" key="1">
    <citation type="journal article" date="2015" name="Nature">
        <title>Complex archaea that bridge the gap between prokaryotes and eukaryotes.</title>
        <authorList>
            <person name="Spang A."/>
            <person name="Saw J.H."/>
            <person name="Jorgensen S.L."/>
            <person name="Zaremba-Niedzwiedzka K."/>
            <person name="Martijn J."/>
            <person name="Lind A.E."/>
            <person name="van Eijk R."/>
            <person name="Schleper C."/>
            <person name="Guy L."/>
            <person name="Ettema T.J."/>
        </authorList>
    </citation>
    <scope>NUCLEOTIDE SEQUENCE</scope>
</reference>
<evidence type="ECO:0000313" key="2">
    <source>
        <dbReference type="EMBL" id="KKL27803.1"/>
    </source>
</evidence>
<dbReference type="EMBL" id="LAZR01035331">
    <property type="protein sequence ID" value="KKL27803.1"/>
    <property type="molecule type" value="Genomic_DNA"/>
</dbReference>
<keyword evidence="1" id="KW-0472">Membrane</keyword>
<dbReference type="Gene3D" id="3.30.2090.10">
    <property type="entry name" value="Multidrug efflux transporter AcrB TolC docking domain, DN and DC subdomains"/>
    <property type="match status" value="1"/>
</dbReference>
<keyword evidence="1" id="KW-1133">Transmembrane helix</keyword>
<gene>
    <name evidence="2" type="ORF">LCGC14_2381520</name>
</gene>
<dbReference type="GO" id="GO:0042910">
    <property type="term" value="F:xenobiotic transmembrane transporter activity"/>
    <property type="evidence" value="ECO:0007669"/>
    <property type="project" value="TreeGrafter"/>
</dbReference>
<comment type="caution">
    <text evidence="2">The sequence shown here is derived from an EMBL/GenBank/DDBJ whole genome shotgun (WGS) entry which is preliminary data.</text>
</comment>
<dbReference type="AlphaFoldDB" id="A0A0F9EVJ5"/>
<dbReference type="GO" id="GO:0005886">
    <property type="term" value="C:plasma membrane"/>
    <property type="evidence" value="ECO:0007669"/>
    <property type="project" value="TreeGrafter"/>
</dbReference>
<evidence type="ECO:0008006" key="3">
    <source>
        <dbReference type="Google" id="ProtNLM"/>
    </source>
</evidence>
<dbReference type="PANTHER" id="PTHR32063:SF33">
    <property type="entry name" value="RND SUPERFAMILY EFFLUX PUMP PERMEASE COMPONENT"/>
    <property type="match status" value="1"/>
</dbReference>
<evidence type="ECO:0000256" key="1">
    <source>
        <dbReference type="SAM" id="Phobius"/>
    </source>
</evidence>
<dbReference type="SUPFAM" id="SSF82714">
    <property type="entry name" value="Multidrug efflux transporter AcrB TolC docking domain, DN and DC subdomains"/>
    <property type="match status" value="1"/>
</dbReference>
<feature type="non-terminal residue" evidence="2">
    <location>
        <position position="1"/>
    </location>
</feature>
<dbReference type="InterPro" id="IPR027463">
    <property type="entry name" value="AcrB_DN_DC_subdom"/>
</dbReference>
<dbReference type="PANTHER" id="PTHR32063">
    <property type="match status" value="1"/>
</dbReference>
<proteinExistence type="predicted"/>
<dbReference type="Pfam" id="PF00873">
    <property type="entry name" value="ACR_tran"/>
    <property type="match status" value="1"/>
</dbReference>
<feature type="transmembrane region" description="Helical" evidence="1">
    <location>
        <begin position="172"/>
        <end position="205"/>
    </location>
</feature>
<name>A0A0F9EVJ5_9ZZZZ</name>
<dbReference type="InterPro" id="IPR001036">
    <property type="entry name" value="Acrflvin-R"/>
</dbReference>